<dbReference type="OrthoDB" id="2105912at2759"/>
<feature type="compositionally biased region" description="Basic and acidic residues" evidence="1">
    <location>
        <begin position="9"/>
        <end position="24"/>
    </location>
</feature>
<feature type="transmembrane region" description="Helical" evidence="2">
    <location>
        <begin position="155"/>
        <end position="177"/>
    </location>
</feature>
<organism evidence="3 4">
    <name type="scientific">Hericium alpestre</name>
    <dbReference type="NCBI Taxonomy" id="135208"/>
    <lineage>
        <taxon>Eukaryota</taxon>
        <taxon>Fungi</taxon>
        <taxon>Dikarya</taxon>
        <taxon>Basidiomycota</taxon>
        <taxon>Agaricomycotina</taxon>
        <taxon>Agaricomycetes</taxon>
        <taxon>Russulales</taxon>
        <taxon>Hericiaceae</taxon>
        <taxon>Hericium</taxon>
    </lineage>
</organism>
<name>A0A4Y9ZXQ9_9AGAM</name>
<feature type="transmembrane region" description="Helical" evidence="2">
    <location>
        <begin position="184"/>
        <end position="203"/>
    </location>
</feature>
<feature type="transmembrane region" description="Helical" evidence="2">
    <location>
        <begin position="209"/>
        <end position="225"/>
    </location>
</feature>
<evidence type="ECO:0000256" key="2">
    <source>
        <dbReference type="SAM" id="Phobius"/>
    </source>
</evidence>
<accession>A0A4Y9ZXQ9</accession>
<keyword evidence="4" id="KW-1185">Reference proteome</keyword>
<evidence type="ECO:0000313" key="4">
    <source>
        <dbReference type="Proteomes" id="UP000298061"/>
    </source>
</evidence>
<keyword evidence="2" id="KW-0472">Membrane</keyword>
<dbReference type="SUPFAM" id="SSF103473">
    <property type="entry name" value="MFS general substrate transporter"/>
    <property type="match status" value="1"/>
</dbReference>
<dbReference type="EMBL" id="SFCI01000631">
    <property type="protein sequence ID" value="TFY78701.1"/>
    <property type="molecule type" value="Genomic_DNA"/>
</dbReference>
<dbReference type="PANTHER" id="PTHR42910">
    <property type="entry name" value="TRANSPORTER SCO4007-RELATED"/>
    <property type="match status" value="1"/>
</dbReference>
<comment type="caution">
    <text evidence="3">The sequence shown here is derived from an EMBL/GenBank/DDBJ whole genome shotgun (WGS) entry which is preliminary data.</text>
</comment>
<sequence>MAELSPSAREAEAGGRVEQGHTAEETSKLPRDFGFLHIPKRLHWDPDKAPVFSYGRNLVFGVTCTFIVADLYWCQPLLIQLSASFSISYNEVSRARLSGKEQGHDILRHPVVNGEARRYGAKLIQACLVLIGSNACYNNFWVTLTFILGGSPYHYSTLVIGLFGLIGIFGVSLAPLVGRFVDRLVPWYATLLATVFMTLAWAIQTGAGGVSITAIVVACLVLDLFDQMQQVSLTTAVFSISEDARARLNAVLILSVREFLLIARAKLMLA</sequence>
<feature type="transmembrane region" description="Helical" evidence="2">
    <location>
        <begin position="127"/>
        <end position="149"/>
    </location>
</feature>
<keyword evidence="2" id="KW-1133">Transmembrane helix</keyword>
<evidence type="ECO:0000256" key="1">
    <source>
        <dbReference type="SAM" id="MobiDB-lite"/>
    </source>
</evidence>
<dbReference type="InterPro" id="IPR036259">
    <property type="entry name" value="MFS_trans_sf"/>
</dbReference>
<protein>
    <submittedName>
        <fullName evidence="3">Uncharacterized protein</fullName>
    </submittedName>
</protein>
<keyword evidence="2" id="KW-0812">Transmembrane</keyword>
<dbReference type="STRING" id="135208.A0A4Y9ZXQ9"/>
<gene>
    <name evidence="3" type="ORF">EWM64_g5313</name>
</gene>
<evidence type="ECO:0000313" key="3">
    <source>
        <dbReference type="EMBL" id="TFY78701.1"/>
    </source>
</evidence>
<proteinExistence type="predicted"/>
<dbReference type="AlphaFoldDB" id="A0A4Y9ZXQ9"/>
<feature type="region of interest" description="Disordered" evidence="1">
    <location>
        <begin position="1"/>
        <end position="24"/>
    </location>
</feature>
<dbReference type="Proteomes" id="UP000298061">
    <property type="component" value="Unassembled WGS sequence"/>
</dbReference>
<dbReference type="PANTHER" id="PTHR42910:SF1">
    <property type="entry name" value="MAJOR FACILITATOR SUPERFAMILY (MFS) PROFILE DOMAIN-CONTAINING PROTEIN"/>
    <property type="match status" value="1"/>
</dbReference>
<reference evidence="3 4" key="1">
    <citation type="submission" date="2019-02" db="EMBL/GenBank/DDBJ databases">
        <title>Genome sequencing of the rare red list fungi Hericium alpestre (H. flagellum).</title>
        <authorList>
            <person name="Buettner E."/>
            <person name="Kellner H."/>
        </authorList>
    </citation>
    <scope>NUCLEOTIDE SEQUENCE [LARGE SCALE GENOMIC DNA]</scope>
    <source>
        <strain evidence="3 4">DSM 108284</strain>
    </source>
</reference>